<feature type="compositionally biased region" description="Basic and acidic residues" evidence="1">
    <location>
        <begin position="484"/>
        <end position="495"/>
    </location>
</feature>
<dbReference type="InterPro" id="IPR025315">
    <property type="entry name" value="DUF4220"/>
</dbReference>
<feature type="domain" description="DUF4220" evidence="3">
    <location>
        <begin position="2"/>
        <end position="329"/>
    </location>
</feature>
<dbReference type="AlphaFoldDB" id="A0A8T2RHD1"/>
<evidence type="ECO:0000259" key="3">
    <source>
        <dbReference type="Pfam" id="PF13968"/>
    </source>
</evidence>
<gene>
    <name evidence="4" type="ORF">KP509_27G066800</name>
</gene>
<dbReference type="OrthoDB" id="1689146at2759"/>
<feature type="transmembrane region" description="Helical" evidence="2">
    <location>
        <begin position="240"/>
        <end position="258"/>
    </location>
</feature>
<feature type="region of interest" description="Disordered" evidence="1">
    <location>
        <begin position="467"/>
        <end position="499"/>
    </location>
</feature>
<dbReference type="EMBL" id="CM035432">
    <property type="protein sequence ID" value="KAH7295809.1"/>
    <property type="molecule type" value="Genomic_DNA"/>
</dbReference>
<proteinExistence type="predicted"/>
<dbReference type="Proteomes" id="UP000825935">
    <property type="component" value="Chromosome 27"/>
</dbReference>
<accession>A0A8T2RHD1</accession>
<protein>
    <recommendedName>
        <fullName evidence="3">DUF4220 domain-containing protein</fullName>
    </recommendedName>
</protein>
<sequence>MLAGPIKYAERTLALRCASNSAIVESVLPLYKFMRLEPWLSLPVKGVGDVQSQDRRERFFYIVSGEHEWYRQLLINNGEANSDSDSLLDAFTEAANQTPSFVTLEDVVSNCRDRTLSRRVHLCLAFALFKLYRRRLTNLYMYEWRTLKIRNLFFRDSPELPFFSLSSNPEKDILSVLDMELRFLFDSIYTKAGGTAYTGIGVIFRILTFVVLMVSAIFIFLPLMRKDLEQQSSLVKEAQLITSLLLIAAIIIEVYQLLRLFVSDWTQVWLICIRIQLLEEQRRQTPSSRNKRMRTSALILLVEWTLVCSENLQLRHVYWRHRIGQDWLLAGTGDVVASTNLQVDRSWRLPLLRCCPIPIPRYESDAQLTARLKSRVMHDIIGLCSRLVSSVLNAQSGLMFPFSELLSIESLQASHWREWREPFHQYCVFVGSNSNFADSETFIVNWHLATIVCEELDRVKFFHPEQPDDNWQQGTESNYSQSELVEKDPNRREEQEAGSTTFYIDEMGDNITETVQMAKLLSRYAMYLLVHKAELLPCHANIGRKAAKNAKRSLQTTLADARQKFLSVDHRNVIGGPQYEANASEKCSQLLHRVIMESRELSVLPDDEVDGGISIQQARNQIEAAVSVEKRHLAKTGRSPINDLKIPEDIKSGLTAGKLMLLGIESRKERWDLIWEIWVEVLACLASPNKAKEHVD</sequence>
<feature type="transmembrane region" description="Helical" evidence="2">
    <location>
        <begin position="196"/>
        <end position="220"/>
    </location>
</feature>
<keyword evidence="2" id="KW-0472">Membrane</keyword>
<reference evidence="4 5" key="1">
    <citation type="submission" date="2021-08" db="EMBL/GenBank/DDBJ databases">
        <title>WGS assembly of Ceratopteris richardii.</title>
        <authorList>
            <person name="Marchant D.B."/>
            <person name="Chen G."/>
            <person name="Jenkins J."/>
            <person name="Shu S."/>
            <person name="Leebens-Mack J."/>
            <person name="Grimwood J."/>
            <person name="Schmutz J."/>
            <person name="Soltis P."/>
            <person name="Soltis D."/>
            <person name="Chen Z.-H."/>
        </authorList>
    </citation>
    <scope>NUCLEOTIDE SEQUENCE [LARGE SCALE GENOMIC DNA]</scope>
    <source>
        <strain evidence="4">Whitten #5841</strain>
        <tissue evidence="4">Leaf</tissue>
    </source>
</reference>
<dbReference type="Pfam" id="PF13968">
    <property type="entry name" value="DUF4220"/>
    <property type="match status" value="1"/>
</dbReference>
<dbReference type="PANTHER" id="PTHR31325">
    <property type="entry name" value="OS01G0798800 PROTEIN-RELATED"/>
    <property type="match status" value="1"/>
</dbReference>
<comment type="caution">
    <text evidence="4">The sequence shown here is derived from an EMBL/GenBank/DDBJ whole genome shotgun (WGS) entry which is preliminary data.</text>
</comment>
<evidence type="ECO:0000313" key="5">
    <source>
        <dbReference type="Proteomes" id="UP000825935"/>
    </source>
</evidence>
<keyword evidence="2" id="KW-0812">Transmembrane</keyword>
<keyword evidence="2" id="KW-1133">Transmembrane helix</keyword>
<evidence type="ECO:0000256" key="2">
    <source>
        <dbReference type="SAM" id="Phobius"/>
    </source>
</evidence>
<feature type="compositionally biased region" description="Polar residues" evidence="1">
    <location>
        <begin position="469"/>
        <end position="483"/>
    </location>
</feature>
<name>A0A8T2RHD1_CERRI</name>
<keyword evidence="5" id="KW-1185">Reference proteome</keyword>
<evidence type="ECO:0000256" key="1">
    <source>
        <dbReference type="SAM" id="MobiDB-lite"/>
    </source>
</evidence>
<evidence type="ECO:0000313" key="4">
    <source>
        <dbReference type="EMBL" id="KAH7295809.1"/>
    </source>
</evidence>
<organism evidence="4 5">
    <name type="scientific">Ceratopteris richardii</name>
    <name type="common">Triangle waterfern</name>
    <dbReference type="NCBI Taxonomy" id="49495"/>
    <lineage>
        <taxon>Eukaryota</taxon>
        <taxon>Viridiplantae</taxon>
        <taxon>Streptophyta</taxon>
        <taxon>Embryophyta</taxon>
        <taxon>Tracheophyta</taxon>
        <taxon>Polypodiopsida</taxon>
        <taxon>Polypodiidae</taxon>
        <taxon>Polypodiales</taxon>
        <taxon>Pteridineae</taxon>
        <taxon>Pteridaceae</taxon>
        <taxon>Parkerioideae</taxon>
        <taxon>Ceratopteris</taxon>
    </lineage>
</organism>